<accession>A0A9Q1GP69</accession>
<protein>
    <submittedName>
        <fullName evidence="2">Uncharacterized protein</fullName>
    </submittedName>
</protein>
<dbReference type="Proteomes" id="UP001153076">
    <property type="component" value="Unassembled WGS sequence"/>
</dbReference>
<feature type="region of interest" description="Disordered" evidence="1">
    <location>
        <begin position="69"/>
        <end position="95"/>
    </location>
</feature>
<evidence type="ECO:0000313" key="3">
    <source>
        <dbReference type="Proteomes" id="UP001153076"/>
    </source>
</evidence>
<organism evidence="2 3">
    <name type="scientific">Carnegiea gigantea</name>
    <dbReference type="NCBI Taxonomy" id="171969"/>
    <lineage>
        <taxon>Eukaryota</taxon>
        <taxon>Viridiplantae</taxon>
        <taxon>Streptophyta</taxon>
        <taxon>Embryophyta</taxon>
        <taxon>Tracheophyta</taxon>
        <taxon>Spermatophyta</taxon>
        <taxon>Magnoliopsida</taxon>
        <taxon>eudicotyledons</taxon>
        <taxon>Gunneridae</taxon>
        <taxon>Pentapetalae</taxon>
        <taxon>Caryophyllales</taxon>
        <taxon>Cactineae</taxon>
        <taxon>Cactaceae</taxon>
        <taxon>Cactoideae</taxon>
        <taxon>Echinocereeae</taxon>
        <taxon>Carnegiea</taxon>
    </lineage>
</organism>
<dbReference type="EMBL" id="JAKOGI010001567">
    <property type="protein sequence ID" value="KAJ8424972.1"/>
    <property type="molecule type" value="Genomic_DNA"/>
</dbReference>
<sequence length="160" mass="17580">MGSILENTMVSSPKVNLCDPTIIREVVSCEDNLFVGYFPWSLNHGKRVEQLARALRGARLAVSVPTFSRDKYDPSERRASPARRSFPSSANLRTQSSKMILSSGYARSTARRPEATSKATIPKLKTSDLAVATYRFRKLSGGKYPMVPPILVVSASLNSS</sequence>
<name>A0A9Q1GP69_9CARY</name>
<feature type="compositionally biased region" description="Basic and acidic residues" evidence="1">
    <location>
        <begin position="69"/>
        <end position="79"/>
    </location>
</feature>
<dbReference type="AlphaFoldDB" id="A0A9Q1GP69"/>
<proteinExistence type="predicted"/>
<gene>
    <name evidence="2" type="ORF">Cgig2_001827</name>
</gene>
<keyword evidence="3" id="KW-1185">Reference proteome</keyword>
<evidence type="ECO:0000313" key="2">
    <source>
        <dbReference type="EMBL" id="KAJ8424972.1"/>
    </source>
</evidence>
<comment type="caution">
    <text evidence="2">The sequence shown here is derived from an EMBL/GenBank/DDBJ whole genome shotgun (WGS) entry which is preliminary data.</text>
</comment>
<reference evidence="2" key="1">
    <citation type="submission" date="2022-04" db="EMBL/GenBank/DDBJ databases">
        <title>Carnegiea gigantea Genome sequencing and assembly v2.</title>
        <authorList>
            <person name="Copetti D."/>
            <person name="Sanderson M.J."/>
            <person name="Burquez A."/>
            <person name="Wojciechowski M.F."/>
        </authorList>
    </citation>
    <scope>NUCLEOTIDE SEQUENCE</scope>
    <source>
        <strain evidence="2">SGP5-SGP5p</strain>
        <tissue evidence="2">Aerial part</tissue>
    </source>
</reference>
<dbReference type="OrthoDB" id="10570591at2759"/>
<evidence type="ECO:0000256" key="1">
    <source>
        <dbReference type="SAM" id="MobiDB-lite"/>
    </source>
</evidence>